<dbReference type="InterPro" id="IPR029016">
    <property type="entry name" value="GAF-like_dom_sf"/>
</dbReference>
<dbReference type="CDD" id="cd00090">
    <property type="entry name" value="HTH_ARSR"/>
    <property type="match status" value="1"/>
</dbReference>
<dbReference type="InterPro" id="IPR014757">
    <property type="entry name" value="Tscrpt_reg_IclR_C"/>
</dbReference>
<dbReference type="InterPro" id="IPR036390">
    <property type="entry name" value="WH_DNA-bd_sf"/>
</dbReference>
<dbReference type="SUPFAM" id="SSF55781">
    <property type="entry name" value="GAF domain-like"/>
    <property type="match status" value="1"/>
</dbReference>
<organism evidence="6 7">
    <name type="scientific">Actinomadura madurae</name>
    <dbReference type="NCBI Taxonomy" id="1993"/>
    <lineage>
        <taxon>Bacteria</taxon>
        <taxon>Bacillati</taxon>
        <taxon>Actinomycetota</taxon>
        <taxon>Actinomycetes</taxon>
        <taxon>Streptosporangiales</taxon>
        <taxon>Thermomonosporaceae</taxon>
        <taxon>Actinomadura</taxon>
    </lineage>
</organism>
<dbReference type="GO" id="GO:0003677">
    <property type="term" value="F:DNA binding"/>
    <property type="evidence" value="ECO:0007669"/>
    <property type="project" value="UniProtKB-KW"/>
</dbReference>
<protein>
    <submittedName>
        <fullName evidence="6">DNA-binding transcriptional regulator, IclR family</fullName>
    </submittedName>
</protein>
<feature type="domain" description="IclR-ED" evidence="5">
    <location>
        <begin position="61"/>
        <end position="245"/>
    </location>
</feature>
<dbReference type="SUPFAM" id="SSF46785">
    <property type="entry name" value="Winged helix' DNA-binding domain"/>
    <property type="match status" value="1"/>
</dbReference>
<dbReference type="SMART" id="SM00346">
    <property type="entry name" value="HTH_ICLR"/>
    <property type="match status" value="1"/>
</dbReference>
<dbReference type="GO" id="GO:0045892">
    <property type="term" value="P:negative regulation of DNA-templated transcription"/>
    <property type="evidence" value="ECO:0007669"/>
    <property type="project" value="TreeGrafter"/>
</dbReference>
<evidence type="ECO:0000256" key="2">
    <source>
        <dbReference type="ARBA" id="ARBA00023125"/>
    </source>
</evidence>
<dbReference type="InParanoid" id="A0A1I5PDR0"/>
<name>A0A1I5PDR0_9ACTN</name>
<dbReference type="Gene3D" id="1.10.10.10">
    <property type="entry name" value="Winged helix-like DNA-binding domain superfamily/Winged helix DNA-binding domain"/>
    <property type="match status" value="1"/>
</dbReference>
<dbReference type="GO" id="GO:0003700">
    <property type="term" value="F:DNA-binding transcription factor activity"/>
    <property type="evidence" value="ECO:0007669"/>
    <property type="project" value="TreeGrafter"/>
</dbReference>
<evidence type="ECO:0000259" key="5">
    <source>
        <dbReference type="PROSITE" id="PS51078"/>
    </source>
</evidence>
<keyword evidence="1" id="KW-0805">Transcription regulation</keyword>
<dbReference type="InterPro" id="IPR005471">
    <property type="entry name" value="Tscrpt_reg_IclR_N"/>
</dbReference>
<dbReference type="PANTHER" id="PTHR30136:SF35">
    <property type="entry name" value="HTH-TYPE TRANSCRIPTIONAL REGULATOR RV1719"/>
    <property type="match status" value="1"/>
</dbReference>
<dbReference type="Gene3D" id="3.30.450.40">
    <property type="match status" value="1"/>
</dbReference>
<dbReference type="eggNOG" id="COG1414">
    <property type="taxonomic scope" value="Bacteria"/>
</dbReference>
<feature type="domain" description="HTH iclR-type" evidence="4">
    <location>
        <begin position="1"/>
        <end position="60"/>
    </location>
</feature>
<dbReference type="PROSITE" id="PS51077">
    <property type="entry name" value="HTH_ICLR"/>
    <property type="match status" value="1"/>
</dbReference>
<evidence type="ECO:0000256" key="1">
    <source>
        <dbReference type="ARBA" id="ARBA00023015"/>
    </source>
</evidence>
<proteinExistence type="predicted"/>
<gene>
    <name evidence="6" type="ORF">SAMN04489713_113103</name>
</gene>
<reference evidence="6 7" key="1">
    <citation type="submission" date="2016-10" db="EMBL/GenBank/DDBJ databases">
        <authorList>
            <person name="de Groot N.N."/>
        </authorList>
    </citation>
    <scope>NUCLEOTIDE SEQUENCE [LARGE SCALE GENOMIC DNA]</scope>
    <source>
        <strain evidence="6 7">DSM 43067</strain>
    </source>
</reference>
<dbReference type="InterPro" id="IPR050707">
    <property type="entry name" value="HTH_MetabolicPath_Reg"/>
</dbReference>
<dbReference type="PANTHER" id="PTHR30136">
    <property type="entry name" value="HELIX-TURN-HELIX TRANSCRIPTIONAL REGULATOR, ICLR FAMILY"/>
    <property type="match status" value="1"/>
</dbReference>
<dbReference type="InterPro" id="IPR011991">
    <property type="entry name" value="ArsR-like_HTH"/>
</dbReference>
<evidence type="ECO:0000256" key="3">
    <source>
        <dbReference type="ARBA" id="ARBA00023163"/>
    </source>
</evidence>
<dbReference type="EMBL" id="FOVH01000013">
    <property type="protein sequence ID" value="SFP32224.1"/>
    <property type="molecule type" value="Genomic_DNA"/>
</dbReference>
<dbReference type="PROSITE" id="PS51078">
    <property type="entry name" value="ICLR_ED"/>
    <property type="match status" value="1"/>
</dbReference>
<keyword evidence="7" id="KW-1185">Reference proteome</keyword>
<dbReference type="Pfam" id="PF09339">
    <property type="entry name" value="HTH_IclR"/>
    <property type="match status" value="1"/>
</dbReference>
<evidence type="ECO:0000313" key="6">
    <source>
        <dbReference type="EMBL" id="SFP32224.1"/>
    </source>
</evidence>
<dbReference type="STRING" id="1993.SAMN04489713_113103"/>
<sequence length="256" mass="27579">MLVRKVSGLLDHLANGESSAADIADAIGEPRSSIYRLLSSLQAEGLVEPGSRRGKYRLGFKLLPLATAVVARFDERTFARPTMERIHELTGETVFLCVPRRDEAVCIERIDGKRVQSLALQLGGSLPLHAGAAARSILAHRDEKEWDAYIERNAPLHRFTPSTPVEPGDLRRVLAATRAGGISISDQDVTLGVAALGVPITDYRGRLRAALSISGVRESILGPDSASWRAALVEAGQEISRAFGSDVARPDLLDLG</sequence>
<dbReference type="Pfam" id="PF01614">
    <property type="entry name" value="IclR_C"/>
    <property type="match status" value="1"/>
</dbReference>
<accession>A0A1I5PDR0</accession>
<dbReference type="Proteomes" id="UP000183413">
    <property type="component" value="Unassembled WGS sequence"/>
</dbReference>
<keyword evidence="2 6" id="KW-0238">DNA-binding</keyword>
<evidence type="ECO:0000313" key="7">
    <source>
        <dbReference type="Proteomes" id="UP000183413"/>
    </source>
</evidence>
<evidence type="ECO:0000259" key="4">
    <source>
        <dbReference type="PROSITE" id="PS51077"/>
    </source>
</evidence>
<keyword evidence="3" id="KW-0804">Transcription</keyword>
<dbReference type="InterPro" id="IPR036388">
    <property type="entry name" value="WH-like_DNA-bd_sf"/>
</dbReference>
<dbReference type="AlphaFoldDB" id="A0A1I5PDR0"/>